<dbReference type="Proteomes" id="UP001060215">
    <property type="component" value="Chromosome 12"/>
</dbReference>
<reference evidence="1 2" key="1">
    <citation type="journal article" date="2022" name="Plant J.">
        <title>Chromosome-level genome of Camellia lanceoleosa provides a valuable resource for understanding genome evolution and self-incompatibility.</title>
        <authorList>
            <person name="Gong W."/>
            <person name="Xiao S."/>
            <person name="Wang L."/>
            <person name="Liao Z."/>
            <person name="Chang Y."/>
            <person name="Mo W."/>
            <person name="Hu G."/>
            <person name="Li W."/>
            <person name="Zhao G."/>
            <person name="Zhu H."/>
            <person name="Hu X."/>
            <person name="Ji K."/>
            <person name="Xiang X."/>
            <person name="Song Q."/>
            <person name="Yuan D."/>
            <person name="Jin S."/>
            <person name="Zhang L."/>
        </authorList>
    </citation>
    <scope>NUCLEOTIDE SEQUENCE [LARGE SCALE GENOMIC DNA]</scope>
    <source>
        <strain evidence="1">SQ_2022a</strain>
    </source>
</reference>
<protein>
    <submittedName>
        <fullName evidence="1">Uncharacterized protein</fullName>
    </submittedName>
</protein>
<evidence type="ECO:0000313" key="2">
    <source>
        <dbReference type="Proteomes" id="UP001060215"/>
    </source>
</evidence>
<dbReference type="EMBL" id="CM045769">
    <property type="protein sequence ID" value="KAI7995670.1"/>
    <property type="molecule type" value="Genomic_DNA"/>
</dbReference>
<comment type="caution">
    <text evidence="1">The sequence shown here is derived from an EMBL/GenBank/DDBJ whole genome shotgun (WGS) entry which is preliminary data.</text>
</comment>
<sequence>MVTRGQLRDSNWRDDQNWCCFAAEEIVGDDRRKLRQRRRIAFRFSGAVSRRKRSSEMIGESFDDDDVSPSNSHEVHVLTADDSLVDRKVIE</sequence>
<keyword evidence="2" id="KW-1185">Reference proteome</keyword>
<accession>A0ACC0G3X3</accession>
<proteinExistence type="predicted"/>
<name>A0ACC0G3X3_9ERIC</name>
<organism evidence="1 2">
    <name type="scientific">Camellia lanceoleosa</name>
    <dbReference type="NCBI Taxonomy" id="1840588"/>
    <lineage>
        <taxon>Eukaryota</taxon>
        <taxon>Viridiplantae</taxon>
        <taxon>Streptophyta</taxon>
        <taxon>Embryophyta</taxon>
        <taxon>Tracheophyta</taxon>
        <taxon>Spermatophyta</taxon>
        <taxon>Magnoliopsida</taxon>
        <taxon>eudicotyledons</taxon>
        <taxon>Gunneridae</taxon>
        <taxon>Pentapetalae</taxon>
        <taxon>asterids</taxon>
        <taxon>Ericales</taxon>
        <taxon>Theaceae</taxon>
        <taxon>Camellia</taxon>
    </lineage>
</organism>
<evidence type="ECO:0000313" key="1">
    <source>
        <dbReference type="EMBL" id="KAI7995670.1"/>
    </source>
</evidence>
<gene>
    <name evidence="1" type="ORF">LOK49_LG11G01181</name>
</gene>